<evidence type="ECO:0000313" key="10">
    <source>
        <dbReference type="EMBL" id="PYE03867.1"/>
    </source>
</evidence>
<dbReference type="HAMAP" id="MF_00092">
    <property type="entry name" value="MutS2"/>
    <property type="match status" value="1"/>
</dbReference>
<name>A0A318R7I1_PROMR</name>
<evidence type="ECO:0000313" key="11">
    <source>
        <dbReference type="Proteomes" id="UP000247807"/>
    </source>
</evidence>
<dbReference type="GO" id="GO:0043023">
    <property type="term" value="F:ribosomal large subunit binding"/>
    <property type="evidence" value="ECO:0007669"/>
    <property type="project" value="UniProtKB-UniRule"/>
</dbReference>
<keyword evidence="5 7" id="KW-0694">RNA-binding</keyword>
<evidence type="ECO:0000256" key="5">
    <source>
        <dbReference type="ARBA" id="ARBA00022884"/>
    </source>
</evidence>
<dbReference type="Pfam" id="PF20297">
    <property type="entry name" value="MSSS"/>
    <property type="match status" value="1"/>
</dbReference>
<keyword evidence="7 10" id="KW-0255">Endonuclease</keyword>
<evidence type="ECO:0000256" key="6">
    <source>
        <dbReference type="ARBA" id="ARBA00023125"/>
    </source>
</evidence>
<dbReference type="GO" id="GO:0006298">
    <property type="term" value="P:mismatch repair"/>
    <property type="evidence" value="ECO:0007669"/>
    <property type="project" value="InterPro"/>
</dbReference>
<dbReference type="InterPro" id="IPR036063">
    <property type="entry name" value="Smr_dom_sf"/>
</dbReference>
<dbReference type="InterPro" id="IPR046893">
    <property type="entry name" value="MSSS"/>
</dbReference>
<keyword evidence="4 7" id="KW-0067">ATP-binding</keyword>
<evidence type="ECO:0000256" key="8">
    <source>
        <dbReference type="SAM" id="Coils"/>
    </source>
</evidence>
<dbReference type="PIRSF" id="PIRSF005814">
    <property type="entry name" value="MutS_YshD"/>
    <property type="match status" value="1"/>
</dbReference>
<keyword evidence="2 7" id="KW-0547">Nucleotide-binding</keyword>
<dbReference type="InterPro" id="IPR036187">
    <property type="entry name" value="DNA_mismatch_repair_MutS_sf"/>
</dbReference>
<dbReference type="PROSITE" id="PS50828">
    <property type="entry name" value="SMR"/>
    <property type="match status" value="1"/>
</dbReference>
<dbReference type="InterPro" id="IPR002625">
    <property type="entry name" value="Smr_dom"/>
</dbReference>
<comment type="function">
    <text evidence="7">Acts as a ribosome collision sensor, splitting the ribosome into its 2 subunits. Detects stalled/collided 70S ribosomes which it binds and splits by an ATP-hydrolysis driven conformational change. Acts upstream of the ribosome quality control system (RQC), a ribosome-associated complex that mediates the extraction of incompletely synthesized nascent chains from stalled ribosomes and their subsequent degradation. Probably generates substrates for RQC.</text>
</comment>
<dbReference type="Gene3D" id="3.30.1370.110">
    <property type="match status" value="1"/>
</dbReference>
<organism evidence="10 11">
    <name type="scientific">Prochlorococcus marinus XMU1408</name>
    <dbReference type="NCBI Taxonomy" id="2213228"/>
    <lineage>
        <taxon>Bacteria</taxon>
        <taxon>Bacillati</taxon>
        <taxon>Cyanobacteriota</taxon>
        <taxon>Cyanophyceae</taxon>
        <taxon>Synechococcales</taxon>
        <taxon>Prochlorococcaceae</taxon>
        <taxon>Prochlorococcus</taxon>
    </lineage>
</organism>
<evidence type="ECO:0000259" key="9">
    <source>
        <dbReference type="PROSITE" id="PS50828"/>
    </source>
</evidence>
<feature type="binding site" evidence="7">
    <location>
        <begin position="353"/>
        <end position="360"/>
    </location>
    <ligand>
        <name>ATP</name>
        <dbReference type="ChEBI" id="CHEBI:30616"/>
    </ligand>
</feature>
<dbReference type="PROSITE" id="PS00486">
    <property type="entry name" value="DNA_MISMATCH_REPAIR_2"/>
    <property type="match status" value="1"/>
</dbReference>
<comment type="similarity">
    <text evidence="7">Belongs to the DNA mismatch repair MutS family. MutS2 subfamily.</text>
</comment>
<dbReference type="SUPFAM" id="SSF160443">
    <property type="entry name" value="SMR domain-like"/>
    <property type="match status" value="1"/>
</dbReference>
<dbReference type="InterPro" id="IPR027417">
    <property type="entry name" value="P-loop_NTPase"/>
</dbReference>
<dbReference type="NCBIfam" id="TIGR01069">
    <property type="entry name" value="mutS2"/>
    <property type="match status" value="1"/>
</dbReference>
<evidence type="ECO:0000256" key="2">
    <source>
        <dbReference type="ARBA" id="ARBA00022741"/>
    </source>
</evidence>
<dbReference type="EC" id="3.1.-.-" evidence="7"/>
<dbReference type="GO" id="GO:0016887">
    <property type="term" value="F:ATP hydrolysis activity"/>
    <property type="evidence" value="ECO:0007669"/>
    <property type="project" value="InterPro"/>
</dbReference>
<dbReference type="GO" id="GO:0072344">
    <property type="term" value="P:rescue of stalled ribosome"/>
    <property type="evidence" value="ECO:0007669"/>
    <property type="project" value="UniProtKB-UniRule"/>
</dbReference>
<keyword evidence="7" id="KW-0540">Nuclease</keyword>
<comment type="subunit">
    <text evidence="7">Homodimer. Binds to stalled ribosomes, contacting rRNA.</text>
</comment>
<dbReference type="AlphaFoldDB" id="A0A318R7I1"/>
<evidence type="ECO:0000256" key="7">
    <source>
        <dbReference type="HAMAP-Rule" id="MF_00092"/>
    </source>
</evidence>
<dbReference type="GO" id="GO:0045910">
    <property type="term" value="P:negative regulation of DNA recombination"/>
    <property type="evidence" value="ECO:0007669"/>
    <property type="project" value="InterPro"/>
</dbReference>
<dbReference type="SMART" id="SM00533">
    <property type="entry name" value="MUTSd"/>
    <property type="match status" value="1"/>
</dbReference>
<dbReference type="EMBL" id="QJUE01000001">
    <property type="protein sequence ID" value="PYE03867.1"/>
    <property type="molecule type" value="Genomic_DNA"/>
</dbReference>
<dbReference type="InterPro" id="IPR045076">
    <property type="entry name" value="MutS"/>
</dbReference>
<accession>A0A318R7I1</accession>
<keyword evidence="6 7" id="KW-0238">DNA-binding</keyword>
<feature type="coiled-coil region" evidence="8">
    <location>
        <begin position="538"/>
        <end position="568"/>
    </location>
</feature>
<dbReference type="InterPro" id="IPR000432">
    <property type="entry name" value="DNA_mismatch_repair_MutS_C"/>
</dbReference>
<dbReference type="RefSeq" id="WP_158465937.1">
    <property type="nucleotide sequence ID" value="NZ_QJUE01000001.1"/>
</dbReference>
<dbReference type="Gene3D" id="3.40.50.300">
    <property type="entry name" value="P-loop containing nucleotide triphosphate hydrolases"/>
    <property type="match status" value="1"/>
</dbReference>
<dbReference type="SMART" id="SM00463">
    <property type="entry name" value="SMR"/>
    <property type="match status" value="1"/>
</dbReference>
<dbReference type="EC" id="3.6.4.-" evidence="7"/>
<keyword evidence="3 7" id="KW-0378">Hydrolase</keyword>
<dbReference type="GO" id="GO:0019843">
    <property type="term" value="F:rRNA binding"/>
    <property type="evidence" value="ECO:0007669"/>
    <property type="project" value="UniProtKB-UniRule"/>
</dbReference>
<dbReference type="SMART" id="SM00534">
    <property type="entry name" value="MUTSac"/>
    <property type="match status" value="1"/>
</dbReference>
<gene>
    <name evidence="7" type="primary">mutS2</name>
    <name evidence="7" type="synonym">rqcU</name>
    <name evidence="10" type="ORF">DNJ73_01415</name>
</gene>
<dbReference type="PANTHER" id="PTHR48466:SF2">
    <property type="entry name" value="OS10G0509000 PROTEIN"/>
    <property type="match status" value="1"/>
</dbReference>
<dbReference type="InterPro" id="IPR005747">
    <property type="entry name" value="MutS2"/>
</dbReference>
<dbReference type="SUPFAM" id="SSF48334">
    <property type="entry name" value="DNA repair protein MutS, domain III"/>
    <property type="match status" value="1"/>
</dbReference>
<dbReference type="Pfam" id="PF01713">
    <property type="entry name" value="Smr"/>
    <property type="match status" value="1"/>
</dbReference>
<evidence type="ECO:0000256" key="3">
    <source>
        <dbReference type="ARBA" id="ARBA00022801"/>
    </source>
</evidence>
<protein>
    <recommendedName>
        <fullName evidence="7">Endonuclease MutS2</fullName>
        <ecNumber evidence="7">3.1.-.-</ecNumber>
    </recommendedName>
    <alternativeName>
        <fullName evidence="7">Ribosome-associated protein quality control-upstream factor</fullName>
        <shortName evidence="7">RQC-upstream factor</shortName>
        <shortName evidence="7">RqcU</shortName>
        <ecNumber evidence="7">3.6.4.-</ecNumber>
    </alternativeName>
</protein>
<proteinExistence type="inferred from homology"/>
<dbReference type="GO" id="GO:0030983">
    <property type="term" value="F:mismatched DNA binding"/>
    <property type="evidence" value="ECO:0007669"/>
    <property type="project" value="InterPro"/>
</dbReference>
<dbReference type="SUPFAM" id="SSF52540">
    <property type="entry name" value="P-loop containing nucleoside triphosphate hydrolases"/>
    <property type="match status" value="1"/>
</dbReference>
<keyword evidence="8" id="KW-0175">Coiled coil</keyword>
<dbReference type="FunFam" id="3.40.50.300:FF:000830">
    <property type="entry name" value="Endonuclease MutS2"/>
    <property type="match status" value="1"/>
</dbReference>
<dbReference type="InterPro" id="IPR007696">
    <property type="entry name" value="DNA_mismatch_repair_MutS_core"/>
</dbReference>
<dbReference type="OrthoDB" id="9808166at2"/>
<dbReference type="PANTHER" id="PTHR48466">
    <property type="entry name" value="OS10G0509000 PROTEIN-RELATED"/>
    <property type="match status" value="1"/>
</dbReference>
<dbReference type="Proteomes" id="UP000247807">
    <property type="component" value="Unassembled WGS sequence"/>
</dbReference>
<dbReference type="GO" id="GO:0140664">
    <property type="term" value="F:ATP-dependent DNA damage sensor activity"/>
    <property type="evidence" value="ECO:0007669"/>
    <property type="project" value="InterPro"/>
</dbReference>
<dbReference type="GO" id="GO:0004519">
    <property type="term" value="F:endonuclease activity"/>
    <property type="evidence" value="ECO:0007669"/>
    <property type="project" value="UniProtKB-UniRule"/>
</dbReference>
<sequence length="804" mass="89304">MGLIINHDDSSKTQIILESLDLLEWPTVCRHLSTFAVTHQGRKRCESFTLPLDISSSQELLCQTLEIGSLDIAIDGGISFEGVHDLENILLICSKGGIATGEDLLKVAETLRAARKLRKLLFDQLTRPRLSELLIDIATLPDLQKLLEYGLDEGGRIADRASAKLSELRRHMNSVRLQRKDILQDIIRKHSGLLQDNFVSERYGRPVLAFKAGTSDQIKGMVHDSSASGSTIYVEPQAVISIGNRLAKIDSEISDEERRLLANWSKEVGINANVIAHLGEILLKIEFSLARARYSKWLKGVPAILDDEENTSFEIKDFRHPLLVWNDFHTKKKTVIPTSFDVSPDLKVVAITGPNTGGKTVALKSLGLAVLMAKAGLLLPCTGSPRLPWCKNILADIGDEQSLQQNLSTFSGHILRISRILDAIALFPGTTLVLLDEVGAGTDPTEGTALAMALLKIMADRARLTIATTHFGELKALKYSDPRFENASVSFDSDTIKPTFHLQWGIPGRSNAIEISKRLGLDEEVIKSAQKFIDPVSVDNVNQVIRGLEKQRERQQSAAEDAAALLAKTELLHEELLDRWQKQRQQSDEFNEKGRFKLESSIKEGQKEVRHLIKRLRDQNASGETARVAGQRLRQMEKGYRSDKQMKHIQSWAPKIGDKVRLSSIGKAGEIISFSDDGMQLIVLCGVFRSKVSLTEVESLDGQKVEINPFVQVQTSQLRKNLSLVRTKKNTLDVRGLRVHEAEGVIEEKLRNCSGALWVIHGIGSGKLKKGLRKWLDSLSYIEKVVDAEPHDGGPGCSVVWMVD</sequence>
<keyword evidence="1 7" id="KW-0699">rRNA-binding</keyword>
<comment type="function">
    <text evidence="7">Endonuclease that is involved in the suppression of homologous recombination and thus may have a key role in the control of bacterial genetic diversity.</text>
</comment>
<evidence type="ECO:0000256" key="4">
    <source>
        <dbReference type="ARBA" id="ARBA00022840"/>
    </source>
</evidence>
<dbReference type="GO" id="GO:0005524">
    <property type="term" value="F:ATP binding"/>
    <property type="evidence" value="ECO:0007669"/>
    <property type="project" value="UniProtKB-UniRule"/>
</dbReference>
<comment type="caution">
    <text evidence="10">The sequence shown here is derived from an EMBL/GenBank/DDBJ whole genome shotgun (WGS) entry which is preliminary data.</text>
</comment>
<evidence type="ECO:0000256" key="1">
    <source>
        <dbReference type="ARBA" id="ARBA00022730"/>
    </source>
</evidence>
<feature type="domain" description="Smr" evidence="9">
    <location>
        <begin position="732"/>
        <end position="803"/>
    </location>
</feature>
<dbReference type="Pfam" id="PF00488">
    <property type="entry name" value="MutS_V"/>
    <property type="match status" value="1"/>
</dbReference>
<reference evidence="10 11" key="1">
    <citation type="journal article" date="2018" name="Appl. Environ. Microbiol.">
        <title>Genome rearrangement shapes Prochlorococcus ecological adaptation.</title>
        <authorList>
            <person name="Yan W."/>
            <person name="Wei S."/>
            <person name="Wang Q."/>
            <person name="Xiao X."/>
            <person name="Zeng Q."/>
            <person name="Jiao N."/>
            <person name="Zhang R."/>
        </authorList>
    </citation>
    <scope>NUCLEOTIDE SEQUENCE [LARGE SCALE GENOMIC DNA]</scope>
    <source>
        <strain evidence="10 11">XMU1408</strain>
    </source>
</reference>